<dbReference type="OMA" id="KLTTPCP"/>
<dbReference type="EMBL" id="KV407455">
    <property type="protein sequence ID" value="KZF25135.1"/>
    <property type="molecule type" value="Genomic_DNA"/>
</dbReference>
<dbReference type="SUPFAM" id="SSF53955">
    <property type="entry name" value="Lysozyme-like"/>
    <property type="match status" value="1"/>
</dbReference>
<accession>A0A165IN33</accession>
<feature type="chain" id="PRO_5007859431" description="Transglycosylase SLT domain-containing protein" evidence="1">
    <location>
        <begin position="19"/>
        <end position="262"/>
    </location>
</feature>
<dbReference type="InterPro" id="IPR023346">
    <property type="entry name" value="Lysozyme-like_dom_sf"/>
</dbReference>
<feature type="domain" description="Transglycosylase SLT" evidence="2">
    <location>
        <begin position="116"/>
        <end position="234"/>
    </location>
</feature>
<proteinExistence type="predicted"/>
<gene>
    <name evidence="3" type="ORF">L228DRAFT_243927</name>
</gene>
<keyword evidence="1" id="KW-0732">Signal</keyword>
<evidence type="ECO:0000313" key="3">
    <source>
        <dbReference type="EMBL" id="KZF25135.1"/>
    </source>
</evidence>
<reference evidence="3 4" key="1">
    <citation type="journal article" date="2016" name="Fungal Biol.">
        <title>The genome of Xylona heveae provides a window into fungal endophytism.</title>
        <authorList>
            <person name="Gazis R."/>
            <person name="Kuo A."/>
            <person name="Riley R."/>
            <person name="LaButti K."/>
            <person name="Lipzen A."/>
            <person name="Lin J."/>
            <person name="Amirebrahimi M."/>
            <person name="Hesse C.N."/>
            <person name="Spatafora J.W."/>
            <person name="Henrissat B."/>
            <person name="Hainaut M."/>
            <person name="Grigoriev I.V."/>
            <person name="Hibbett D.S."/>
        </authorList>
    </citation>
    <scope>NUCLEOTIDE SEQUENCE [LARGE SCALE GENOMIC DNA]</scope>
    <source>
        <strain evidence="3 4">TC161</strain>
    </source>
</reference>
<dbReference type="InterPro" id="IPR008258">
    <property type="entry name" value="Transglycosylase_SLT_dom_1"/>
</dbReference>
<protein>
    <recommendedName>
        <fullName evidence="2">Transglycosylase SLT domain-containing protein</fullName>
    </recommendedName>
</protein>
<feature type="signal peptide" evidence="1">
    <location>
        <begin position="1"/>
        <end position="18"/>
    </location>
</feature>
<name>A0A165IN33_XYLHT</name>
<keyword evidence="4" id="KW-1185">Reference proteome</keyword>
<dbReference type="AlphaFoldDB" id="A0A165IN33"/>
<dbReference type="Pfam" id="PF01464">
    <property type="entry name" value="SLT"/>
    <property type="match status" value="1"/>
</dbReference>
<organism evidence="3 4">
    <name type="scientific">Xylona heveae (strain CBS 132557 / TC161)</name>
    <dbReference type="NCBI Taxonomy" id="1328760"/>
    <lineage>
        <taxon>Eukaryota</taxon>
        <taxon>Fungi</taxon>
        <taxon>Dikarya</taxon>
        <taxon>Ascomycota</taxon>
        <taxon>Pezizomycotina</taxon>
        <taxon>Xylonomycetes</taxon>
        <taxon>Xylonales</taxon>
        <taxon>Xylonaceae</taxon>
        <taxon>Xylona</taxon>
    </lineage>
</organism>
<dbReference type="GeneID" id="28896942"/>
<evidence type="ECO:0000313" key="4">
    <source>
        <dbReference type="Proteomes" id="UP000076632"/>
    </source>
</evidence>
<dbReference type="InParanoid" id="A0A165IN33"/>
<dbReference type="RefSeq" id="XP_018190690.1">
    <property type="nucleotide sequence ID" value="XM_018331805.1"/>
</dbReference>
<evidence type="ECO:0000259" key="2">
    <source>
        <dbReference type="Pfam" id="PF01464"/>
    </source>
</evidence>
<sequence>MFVQSTLPFLCLVALAAAFPVPSPENSENVENLEKRNGAGSTVAASAGLAWYTSDANTGVSGYADPSTYQCFSGPASNFPDYPQWMDYTQMFDLNQRVSLSQLESGPIQGNIWDAIQTVSSESMVDPRLILAVIMQESTGNVNVPCTNNGVENCGLMQAFAGSVSFDPSDSLGSITQMIRDGTQGTAQGPGLVQWLNSDSETSYAGNTDGSPYNAVRGYNSGSIDFTNLSNRNGATASYVSDIANRLLGWDGNGAGSSVCGF</sequence>
<dbReference type="OrthoDB" id="1193027at2759"/>
<evidence type="ECO:0000256" key="1">
    <source>
        <dbReference type="SAM" id="SignalP"/>
    </source>
</evidence>
<dbReference type="Gene3D" id="1.10.530.10">
    <property type="match status" value="1"/>
</dbReference>
<dbReference type="Proteomes" id="UP000076632">
    <property type="component" value="Unassembled WGS sequence"/>
</dbReference>